<dbReference type="EMBL" id="WUML01000025">
    <property type="protein sequence ID" value="MXO02568.1"/>
    <property type="molecule type" value="Genomic_DNA"/>
</dbReference>
<dbReference type="AlphaFoldDB" id="A0A6N8TMU7"/>
<protein>
    <submittedName>
        <fullName evidence="1">Uncharacterized protein</fullName>
    </submittedName>
</protein>
<organism evidence="1 2">
    <name type="scientific">Shinella zoogloeoides</name>
    <name type="common">Crabtreella saccharophila</name>
    <dbReference type="NCBI Taxonomy" id="352475"/>
    <lineage>
        <taxon>Bacteria</taxon>
        <taxon>Pseudomonadati</taxon>
        <taxon>Pseudomonadota</taxon>
        <taxon>Alphaproteobacteria</taxon>
        <taxon>Hyphomicrobiales</taxon>
        <taxon>Rhizobiaceae</taxon>
        <taxon>Shinella</taxon>
    </lineage>
</organism>
<evidence type="ECO:0000313" key="2">
    <source>
        <dbReference type="Proteomes" id="UP000440304"/>
    </source>
</evidence>
<proteinExistence type="predicted"/>
<dbReference type="Proteomes" id="UP000440304">
    <property type="component" value="Unassembled WGS sequence"/>
</dbReference>
<sequence>SILNGNIRPRRVSSQWQSTFLDALEELANDSAGNWWRDVLRHTDLVLAVRRNSINAYYRGASIFRIGWKPGQVIPFTHAKYLVRQAQTYVALERGEFQFDARDVLQKTYLGMETLNEMCRAASRYAGAEKAGIHPMLAGNADVIDAEIALTRLSSPEDDGEEEAGSSDRRQDRIDAAIAVLENDVPTIRFYEAKHFTNSALRASGDNLPDVVRQITDYEKALEAYRAELSAGYVETARALLRFNDMRIRAFGESAGRSIAPAIRQIAETGSAPVIDTLPHLIIYGFDKAQRDDPAWSKHLAKLQAAIPGRVRAIGNPTRTTVFNR</sequence>
<name>A0A6N8TMU7_SHIZO</name>
<comment type="caution">
    <text evidence="1">The sequence shown here is derived from an EMBL/GenBank/DDBJ whole genome shotgun (WGS) entry which is preliminary data.</text>
</comment>
<evidence type="ECO:0000313" key="1">
    <source>
        <dbReference type="EMBL" id="MXO02568.1"/>
    </source>
</evidence>
<dbReference type="OrthoDB" id="7107775at2"/>
<accession>A0A6N8TMU7</accession>
<reference evidence="1 2" key="1">
    <citation type="submission" date="2019-12" db="EMBL/GenBank/DDBJ databases">
        <title>Shinella granuli gen. nov., sp. nov., and proposal of the reclassification of Zoogloea ramigera ATCC 19623 as Shinella zoogloeoides sp. nov.</title>
        <authorList>
            <person name="Gao J."/>
        </authorList>
    </citation>
    <scope>NUCLEOTIDE SEQUENCE [LARGE SCALE GENOMIC DNA]</scope>
    <source>
        <strain evidence="1 2">DSM 287</strain>
    </source>
</reference>
<feature type="non-terminal residue" evidence="1">
    <location>
        <position position="1"/>
    </location>
</feature>
<gene>
    <name evidence="1" type="ORF">GR156_19825</name>
</gene>
<dbReference type="RefSeq" id="WP_160787821.1">
    <property type="nucleotide sequence ID" value="NZ_WUML01000025.1"/>
</dbReference>